<dbReference type="OrthoDB" id="10025931at2759"/>
<dbReference type="EMBL" id="CAJNOM010000555">
    <property type="protein sequence ID" value="CAF1498600.1"/>
    <property type="molecule type" value="Genomic_DNA"/>
</dbReference>
<comment type="caution">
    <text evidence="3">The sequence shown here is derived from an EMBL/GenBank/DDBJ whole genome shotgun (WGS) entry which is preliminary data.</text>
</comment>
<feature type="transmembrane region" description="Helical" evidence="1">
    <location>
        <begin position="207"/>
        <end position="234"/>
    </location>
</feature>
<keyword evidence="1" id="KW-0472">Membrane</keyword>
<evidence type="ECO:0000313" key="2">
    <source>
        <dbReference type="EMBL" id="CAF0952257.1"/>
    </source>
</evidence>
<protein>
    <submittedName>
        <fullName evidence="3">Uncharacterized protein</fullName>
    </submittedName>
</protein>
<evidence type="ECO:0000256" key="1">
    <source>
        <dbReference type="SAM" id="Phobius"/>
    </source>
</evidence>
<evidence type="ECO:0000313" key="4">
    <source>
        <dbReference type="Proteomes" id="UP000663832"/>
    </source>
</evidence>
<reference evidence="3" key="1">
    <citation type="submission" date="2021-02" db="EMBL/GenBank/DDBJ databases">
        <authorList>
            <person name="Nowell W R."/>
        </authorList>
    </citation>
    <scope>NUCLEOTIDE SEQUENCE</scope>
</reference>
<dbReference type="Proteomes" id="UP000663832">
    <property type="component" value="Unassembled WGS sequence"/>
</dbReference>
<proteinExistence type="predicted"/>
<keyword evidence="4" id="KW-1185">Reference proteome</keyword>
<dbReference type="Proteomes" id="UP000663877">
    <property type="component" value="Unassembled WGS sequence"/>
</dbReference>
<organism evidence="3 4">
    <name type="scientific">Adineta steineri</name>
    <dbReference type="NCBI Taxonomy" id="433720"/>
    <lineage>
        <taxon>Eukaryota</taxon>
        <taxon>Metazoa</taxon>
        <taxon>Spiralia</taxon>
        <taxon>Gnathifera</taxon>
        <taxon>Rotifera</taxon>
        <taxon>Eurotatoria</taxon>
        <taxon>Bdelloidea</taxon>
        <taxon>Adinetida</taxon>
        <taxon>Adinetidae</taxon>
        <taxon>Adineta</taxon>
    </lineage>
</organism>
<dbReference type="AlphaFoldDB" id="A0A815T233"/>
<name>A0A815T233_9BILA</name>
<accession>A0A815T233</accession>
<dbReference type="EMBL" id="CAJNOI010000053">
    <property type="protein sequence ID" value="CAF0952257.1"/>
    <property type="molecule type" value="Genomic_DNA"/>
</dbReference>
<evidence type="ECO:0000313" key="3">
    <source>
        <dbReference type="EMBL" id="CAF1498600.1"/>
    </source>
</evidence>
<keyword evidence="1" id="KW-1133">Transmembrane helix</keyword>
<keyword evidence="1" id="KW-0812">Transmembrane</keyword>
<gene>
    <name evidence="2" type="ORF">BJG266_LOCUS13281</name>
    <name evidence="3" type="ORF">QVE165_LOCUS43351</name>
</gene>
<sequence>MTRLFIQADQPVIASPEYNSQVILDYENTTAGTNNPEALHFTFRFNTVFKNRSENIICQCSVDPNCQGPITFAVVNTAGILRLPGVHPPYIPSPYVAPGLVDACYTIDFLLLSTLQCFYTDSDCMNQLFHYMNKTSSANYSNLYAHPLIYNQTSTRFPPNTLVSSIVEEMMIEQWNTSLSFSDYYEACAPTYCTYTQIKHAETFSELLVTLISTVGGLVMALRLITFQFVKIIFGLFQKKPKKQQQGNQ</sequence>